<feature type="non-terminal residue" evidence="2">
    <location>
        <position position="86"/>
    </location>
</feature>
<evidence type="ECO:0000256" key="1">
    <source>
        <dbReference type="SAM" id="Coils"/>
    </source>
</evidence>
<keyword evidence="1" id="KW-0175">Coiled coil</keyword>
<organism evidence="2 3">
    <name type="scientific">Funneliformis caledonium</name>
    <dbReference type="NCBI Taxonomy" id="1117310"/>
    <lineage>
        <taxon>Eukaryota</taxon>
        <taxon>Fungi</taxon>
        <taxon>Fungi incertae sedis</taxon>
        <taxon>Mucoromycota</taxon>
        <taxon>Glomeromycotina</taxon>
        <taxon>Glomeromycetes</taxon>
        <taxon>Glomerales</taxon>
        <taxon>Glomeraceae</taxon>
        <taxon>Funneliformis</taxon>
    </lineage>
</organism>
<dbReference type="Proteomes" id="UP000789570">
    <property type="component" value="Unassembled WGS sequence"/>
</dbReference>
<feature type="coiled-coil region" evidence="1">
    <location>
        <begin position="26"/>
        <end position="78"/>
    </location>
</feature>
<proteinExistence type="predicted"/>
<protein>
    <submittedName>
        <fullName evidence="2">8512_t:CDS:1</fullName>
    </submittedName>
</protein>
<evidence type="ECO:0000313" key="3">
    <source>
        <dbReference type="Proteomes" id="UP000789570"/>
    </source>
</evidence>
<keyword evidence="3" id="KW-1185">Reference proteome</keyword>
<sequence>MEKPKLYEAGAELKKFKEGEDDGKWLKKLRRKLDNKEWEDKEQKERWEKSVKEFEEEKKSLEAEKKRWGDQVEYLQKKLVEFGEGK</sequence>
<comment type="caution">
    <text evidence="2">The sequence shown here is derived from an EMBL/GenBank/DDBJ whole genome shotgun (WGS) entry which is preliminary data.</text>
</comment>
<gene>
    <name evidence="2" type="ORF">FCALED_LOCUS5038</name>
</gene>
<accession>A0A9N9AEZ3</accession>
<dbReference type="EMBL" id="CAJVPQ010001030">
    <property type="protein sequence ID" value="CAG8528082.1"/>
    <property type="molecule type" value="Genomic_DNA"/>
</dbReference>
<reference evidence="2" key="1">
    <citation type="submission" date="2021-06" db="EMBL/GenBank/DDBJ databases">
        <authorList>
            <person name="Kallberg Y."/>
            <person name="Tangrot J."/>
            <person name="Rosling A."/>
        </authorList>
    </citation>
    <scope>NUCLEOTIDE SEQUENCE</scope>
    <source>
        <strain evidence="2">UK204</strain>
    </source>
</reference>
<evidence type="ECO:0000313" key="2">
    <source>
        <dbReference type="EMBL" id="CAG8528082.1"/>
    </source>
</evidence>
<dbReference type="AlphaFoldDB" id="A0A9N9AEZ3"/>
<name>A0A9N9AEZ3_9GLOM</name>